<gene>
    <name evidence="1" type="ORF">S06H3_54152</name>
</gene>
<organism evidence="1">
    <name type="scientific">marine sediment metagenome</name>
    <dbReference type="NCBI Taxonomy" id="412755"/>
    <lineage>
        <taxon>unclassified sequences</taxon>
        <taxon>metagenomes</taxon>
        <taxon>ecological metagenomes</taxon>
    </lineage>
</organism>
<accession>X1NXH5</accession>
<proteinExistence type="predicted"/>
<name>X1NXH5_9ZZZZ</name>
<evidence type="ECO:0000313" key="1">
    <source>
        <dbReference type="EMBL" id="GAI48762.1"/>
    </source>
</evidence>
<sequence length="241" mass="25813">DPAAAVLQVTIVSPPDSSAFALGERIHFQAAGRNAYTNQPAGTHYLWRSNISGLLSYKAEFYIDSLPAGTHLITALVEDSQYGQGTTAIVLTVAEVTEPRARITTPDRDTTFYAGGSFRPAGTSFIPDDGAYIAGHSWSFGENSGIADITEQDPGTVTWNNHGIFEMIYRVLDTFGRAGADTVRVSVLKADDMPTVTIISPAAKDTTIFLGDSLLLEADERVTVAPVISRAWIYPPGSGLE</sequence>
<reference evidence="1" key="1">
    <citation type="journal article" date="2014" name="Front. Microbiol.">
        <title>High frequency of phylogenetically diverse reductive dehalogenase-homologous genes in deep subseafloor sedimentary metagenomes.</title>
        <authorList>
            <person name="Kawai M."/>
            <person name="Futagami T."/>
            <person name="Toyoda A."/>
            <person name="Takaki Y."/>
            <person name="Nishi S."/>
            <person name="Hori S."/>
            <person name="Arai W."/>
            <person name="Tsubouchi T."/>
            <person name="Morono Y."/>
            <person name="Uchiyama I."/>
            <person name="Ito T."/>
            <person name="Fujiyama A."/>
            <person name="Inagaki F."/>
            <person name="Takami H."/>
        </authorList>
    </citation>
    <scope>NUCLEOTIDE SEQUENCE</scope>
    <source>
        <strain evidence="1">Expedition CK06-06</strain>
    </source>
</reference>
<comment type="caution">
    <text evidence="1">The sequence shown here is derived from an EMBL/GenBank/DDBJ whole genome shotgun (WGS) entry which is preliminary data.</text>
</comment>
<dbReference type="AlphaFoldDB" id="X1NXH5"/>
<dbReference type="EMBL" id="BARV01034605">
    <property type="protein sequence ID" value="GAI48762.1"/>
    <property type="molecule type" value="Genomic_DNA"/>
</dbReference>
<feature type="non-terminal residue" evidence="1">
    <location>
        <position position="241"/>
    </location>
</feature>
<protein>
    <recommendedName>
        <fullName evidence="2">PKD domain-containing protein</fullName>
    </recommendedName>
</protein>
<feature type="non-terminal residue" evidence="1">
    <location>
        <position position="1"/>
    </location>
</feature>
<evidence type="ECO:0008006" key="2">
    <source>
        <dbReference type="Google" id="ProtNLM"/>
    </source>
</evidence>